<keyword evidence="3" id="KW-1185">Reference proteome</keyword>
<proteinExistence type="predicted"/>
<organism evidence="2 3">
    <name type="scientific">Diatraea saccharalis</name>
    <name type="common">sugarcane borer</name>
    <dbReference type="NCBI Taxonomy" id="40085"/>
    <lineage>
        <taxon>Eukaryota</taxon>
        <taxon>Metazoa</taxon>
        <taxon>Ecdysozoa</taxon>
        <taxon>Arthropoda</taxon>
        <taxon>Hexapoda</taxon>
        <taxon>Insecta</taxon>
        <taxon>Pterygota</taxon>
        <taxon>Neoptera</taxon>
        <taxon>Endopterygota</taxon>
        <taxon>Lepidoptera</taxon>
        <taxon>Glossata</taxon>
        <taxon>Ditrysia</taxon>
        <taxon>Pyraloidea</taxon>
        <taxon>Crambidae</taxon>
        <taxon>Crambinae</taxon>
        <taxon>Diatraea</taxon>
    </lineage>
</organism>
<keyword evidence="1" id="KW-0812">Transmembrane</keyword>
<reference evidence="2" key="1">
    <citation type="submission" date="2021-12" db="EMBL/GenBank/DDBJ databases">
        <authorList>
            <person name="King R."/>
        </authorList>
    </citation>
    <scope>NUCLEOTIDE SEQUENCE</scope>
</reference>
<dbReference type="AlphaFoldDB" id="A0A9N9QP91"/>
<dbReference type="OrthoDB" id="6511194at2759"/>
<reference evidence="2" key="2">
    <citation type="submission" date="2022-10" db="EMBL/GenBank/DDBJ databases">
        <authorList>
            <consortium name="ENA_rothamsted_submissions"/>
            <consortium name="culmorum"/>
            <person name="King R."/>
        </authorList>
    </citation>
    <scope>NUCLEOTIDE SEQUENCE</scope>
</reference>
<evidence type="ECO:0000256" key="1">
    <source>
        <dbReference type="SAM" id="Phobius"/>
    </source>
</evidence>
<dbReference type="Proteomes" id="UP001153714">
    <property type="component" value="Chromosome 1"/>
</dbReference>
<evidence type="ECO:0000313" key="2">
    <source>
        <dbReference type="EMBL" id="CAG9781792.1"/>
    </source>
</evidence>
<evidence type="ECO:0000313" key="3">
    <source>
        <dbReference type="Proteomes" id="UP001153714"/>
    </source>
</evidence>
<protein>
    <submittedName>
        <fullName evidence="2">Uncharacterized protein</fullName>
    </submittedName>
</protein>
<sequence length="166" mass="18817">MEKMGTTAAMLKCHSIVSVYYIRVLCVFCCDISTFSAFNMPKAIKSDARSIILKVKAFFEEEARVEAPFIPFNQVYKRISAATGLSQGLISKIVKEGHAAEEAGTKIRTPGKERKRQSGFIHVDDFDIGVIRRKVHEFYSIKKELPTVKKLLEVLKTEINLLLNKY</sequence>
<dbReference type="EMBL" id="OU893332">
    <property type="protein sequence ID" value="CAG9781792.1"/>
    <property type="molecule type" value="Genomic_DNA"/>
</dbReference>
<gene>
    <name evidence="2" type="ORF">DIATSA_LOCUS110</name>
</gene>
<keyword evidence="1" id="KW-1133">Transmembrane helix</keyword>
<accession>A0A9N9QP91</accession>
<keyword evidence="1" id="KW-0472">Membrane</keyword>
<name>A0A9N9QP91_9NEOP</name>
<feature type="transmembrane region" description="Helical" evidence="1">
    <location>
        <begin position="20"/>
        <end position="40"/>
    </location>
</feature>